<comment type="caution">
    <text evidence="2">The sequence shown here is derived from an EMBL/GenBank/DDBJ whole genome shotgun (WGS) entry which is preliminary data.</text>
</comment>
<feature type="chain" id="PRO_5044789620" description="RxLR effector protein" evidence="1">
    <location>
        <begin position="25"/>
        <end position="115"/>
    </location>
</feature>
<name>A0ABD3F2K1_9STRA</name>
<keyword evidence="1" id="KW-0732">Signal</keyword>
<evidence type="ECO:0000256" key="1">
    <source>
        <dbReference type="SAM" id="SignalP"/>
    </source>
</evidence>
<gene>
    <name evidence="2" type="ORF">V7S43_014034</name>
</gene>
<protein>
    <recommendedName>
        <fullName evidence="4">RxLR effector protein</fullName>
    </recommendedName>
</protein>
<keyword evidence="3" id="KW-1185">Reference proteome</keyword>
<dbReference type="AlphaFoldDB" id="A0ABD3F2K1"/>
<proteinExistence type="predicted"/>
<sequence length="115" mass="12723">MRVTETLLAIAVILVASSDDLVTASKAATSTNTQDGLYAEIFNVEDGVVTKKMRVPLGDVEQYTNSDFEQLKSTLSSEERAAVHLPRGFDTFLKGLEKFVGIFKRGKRRLQIEEA</sequence>
<evidence type="ECO:0008006" key="4">
    <source>
        <dbReference type="Google" id="ProtNLM"/>
    </source>
</evidence>
<feature type="signal peptide" evidence="1">
    <location>
        <begin position="1"/>
        <end position="24"/>
    </location>
</feature>
<evidence type="ECO:0000313" key="2">
    <source>
        <dbReference type="EMBL" id="KAL3661018.1"/>
    </source>
</evidence>
<dbReference type="Proteomes" id="UP001632037">
    <property type="component" value="Unassembled WGS sequence"/>
</dbReference>
<accession>A0ABD3F2K1</accession>
<reference evidence="2 3" key="1">
    <citation type="submission" date="2024-09" db="EMBL/GenBank/DDBJ databases">
        <title>Genome sequencing and assembly of Phytophthora oleae, isolate VK10A, causative agent of rot of olive drupes.</title>
        <authorList>
            <person name="Conti Taguali S."/>
            <person name="Riolo M."/>
            <person name="La Spada F."/>
            <person name="Cacciola S.O."/>
            <person name="Dionisio G."/>
        </authorList>
    </citation>
    <scope>NUCLEOTIDE SEQUENCE [LARGE SCALE GENOMIC DNA]</scope>
    <source>
        <strain evidence="2 3">VK10A</strain>
    </source>
</reference>
<dbReference type="EMBL" id="JBIMZQ010000038">
    <property type="protein sequence ID" value="KAL3661018.1"/>
    <property type="molecule type" value="Genomic_DNA"/>
</dbReference>
<organism evidence="2 3">
    <name type="scientific">Phytophthora oleae</name>
    <dbReference type="NCBI Taxonomy" id="2107226"/>
    <lineage>
        <taxon>Eukaryota</taxon>
        <taxon>Sar</taxon>
        <taxon>Stramenopiles</taxon>
        <taxon>Oomycota</taxon>
        <taxon>Peronosporomycetes</taxon>
        <taxon>Peronosporales</taxon>
        <taxon>Peronosporaceae</taxon>
        <taxon>Phytophthora</taxon>
    </lineage>
</organism>
<evidence type="ECO:0000313" key="3">
    <source>
        <dbReference type="Proteomes" id="UP001632037"/>
    </source>
</evidence>